<evidence type="ECO:0000313" key="9">
    <source>
        <dbReference type="EMBL" id="GAT44575.1"/>
    </source>
</evidence>
<keyword evidence="6" id="KW-0440">LIM domain</keyword>
<organism evidence="9 10">
    <name type="scientific">Mycena chlorophos</name>
    <name type="common">Agaric fungus</name>
    <name type="synonym">Agaricus chlorophos</name>
    <dbReference type="NCBI Taxonomy" id="658473"/>
    <lineage>
        <taxon>Eukaryota</taxon>
        <taxon>Fungi</taxon>
        <taxon>Dikarya</taxon>
        <taxon>Basidiomycota</taxon>
        <taxon>Agaricomycotina</taxon>
        <taxon>Agaricomycetes</taxon>
        <taxon>Agaricomycetidae</taxon>
        <taxon>Agaricales</taxon>
        <taxon>Marasmiineae</taxon>
        <taxon>Mycenaceae</taxon>
        <taxon>Mycena</taxon>
    </lineage>
</organism>
<dbReference type="InterPro" id="IPR001781">
    <property type="entry name" value="Znf_LIM"/>
</dbReference>
<dbReference type="Pfam" id="PF00412">
    <property type="entry name" value="LIM"/>
    <property type="match status" value="2"/>
</dbReference>
<dbReference type="SMART" id="SM00132">
    <property type="entry name" value="LIM"/>
    <property type="match status" value="2"/>
</dbReference>
<evidence type="ECO:0000256" key="6">
    <source>
        <dbReference type="PROSITE-ProRule" id="PRU00125"/>
    </source>
</evidence>
<dbReference type="EMBL" id="DF839855">
    <property type="protein sequence ID" value="GAT44575.1"/>
    <property type="molecule type" value="Genomic_DNA"/>
</dbReference>
<evidence type="ECO:0000313" key="10">
    <source>
        <dbReference type="Proteomes" id="UP000815677"/>
    </source>
</evidence>
<dbReference type="Proteomes" id="UP000815677">
    <property type="component" value="Unassembled WGS sequence"/>
</dbReference>
<dbReference type="PROSITE" id="PS50023">
    <property type="entry name" value="LIM_DOMAIN_2"/>
    <property type="match status" value="2"/>
</dbReference>
<dbReference type="SUPFAM" id="SSF57716">
    <property type="entry name" value="Glucocorticoid receptor-like (DNA-binding domain)"/>
    <property type="match status" value="4"/>
</dbReference>
<accession>A0ABQ0L0C8</accession>
<keyword evidence="2 6" id="KW-0479">Metal-binding</keyword>
<keyword evidence="10" id="KW-1185">Reference proteome</keyword>
<evidence type="ECO:0000256" key="2">
    <source>
        <dbReference type="ARBA" id="ARBA00022723"/>
    </source>
</evidence>
<dbReference type="Gene3D" id="2.10.110.10">
    <property type="entry name" value="Cysteine Rich Protein"/>
    <property type="match status" value="2"/>
</dbReference>
<evidence type="ECO:0000256" key="5">
    <source>
        <dbReference type="ARBA" id="ARBA00023242"/>
    </source>
</evidence>
<dbReference type="CDD" id="cd09326">
    <property type="entry name" value="LIM_CRP_like"/>
    <property type="match status" value="2"/>
</dbReference>
<evidence type="ECO:0000256" key="3">
    <source>
        <dbReference type="ARBA" id="ARBA00022737"/>
    </source>
</evidence>
<feature type="region of interest" description="Disordered" evidence="7">
    <location>
        <begin position="161"/>
        <end position="190"/>
    </location>
</feature>
<gene>
    <name evidence="9" type="ORF">MCHLO_02190</name>
</gene>
<reference evidence="9" key="1">
    <citation type="submission" date="2014-09" db="EMBL/GenBank/DDBJ databases">
        <title>Genome sequence of the luminous mushroom Mycena chlorophos for searching fungal bioluminescence genes.</title>
        <authorList>
            <person name="Tanaka Y."/>
            <person name="Kasuga D."/>
            <person name="Oba Y."/>
            <person name="Hase S."/>
            <person name="Sato K."/>
            <person name="Oba Y."/>
            <person name="Sakakibara Y."/>
        </authorList>
    </citation>
    <scope>NUCLEOTIDE SEQUENCE</scope>
</reference>
<feature type="region of interest" description="Disordered" evidence="7">
    <location>
        <begin position="65"/>
        <end position="145"/>
    </location>
</feature>
<feature type="domain" description="LIM zinc-binding" evidence="8">
    <location>
        <begin position="195"/>
        <end position="255"/>
    </location>
</feature>
<evidence type="ECO:0000256" key="1">
    <source>
        <dbReference type="ARBA" id="ARBA00004123"/>
    </source>
</evidence>
<keyword evidence="3" id="KW-0677">Repeat</keyword>
<dbReference type="PANTHER" id="PTHR24215">
    <property type="entry name" value="RHO-GTPASE-ACTIVATING PROTEIN LRG1"/>
    <property type="match status" value="1"/>
</dbReference>
<keyword evidence="5" id="KW-0539">Nucleus</keyword>
<evidence type="ECO:0000256" key="7">
    <source>
        <dbReference type="SAM" id="MobiDB-lite"/>
    </source>
</evidence>
<dbReference type="PROSITE" id="PS00478">
    <property type="entry name" value="LIM_DOMAIN_1"/>
    <property type="match status" value="2"/>
</dbReference>
<evidence type="ECO:0000259" key="8">
    <source>
        <dbReference type="PROSITE" id="PS50023"/>
    </source>
</evidence>
<keyword evidence="4 6" id="KW-0862">Zinc</keyword>
<protein>
    <submittedName>
        <fullName evidence="9">Cysteine and glycine-rich protein 3</fullName>
    </submittedName>
</protein>
<evidence type="ECO:0000256" key="4">
    <source>
        <dbReference type="ARBA" id="ARBA00022833"/>
    </source>
</evidence>
<feature type="domain" description="LIM zinc-binding" evidence="8">
    <location>
        <begin position="3"/>
        <end position="64"/>
    </location>
</feature>
<name>A0ABQ0L0C8_MYCCL</name>
<proteinExistence type="predicted"/>
<sequence>MSAVCPRCSKVVYHMEQVVGPGRKFYHKPCLSCVTCKKRLDSYSLVEHDQEPYCKRCHSLAFGTHNPGQRNVDPLTTPPRTRTTDIVTSPTSDDEASPGRPSHTGRFGPEALPRTVNLTPTRTNDDTTADNEGSETHTSPTAPVAERYAAAAAVQRRHMTGDVFSSSPGSPPRPIPRSLTGGSPSPRRTFGGDNPKCARCTKTVYFAEQVKAVGKIYHKGCLRCVECNALLDSNRLRDHDGEPLCASCHTKLHGPQGLRK</sequence>
<dbReference type="PANTHER" id="PTHR24215:SF35">
    <property type="entry name" value="MUSCLE LIM PROTEIN MLP84B"/>
    <property type="match status" value="1"/>
</dbReference>
<comment type="subcellular location">
    <subcellularLocation>
        <location evidence="1">Nucleus</location>
    </subcellularLocation>
</comment>